<dbReference type="InterPro" id="IPR013783">
    <property type="entry name" value="Ig-like_fold"/>
</dbReference>
<dbReference type="Gene3D" id="3.20.20.80">
    <property type="entry name" value="Glycosidases"/>
    <property type="match status" value="1"/>
</dbReference>
<feature type="domain" description="Fibronectin type-III" evidence="4">
    <location>
        <begin position="218"/>
        <end position="307"/>
    </location>
</feature>
<dbReference type="InterPro" id="IPR008964">
    <property type="entry name" value="Invasin/intimin_cell_adhesion"/>
</dbReference>
<proteinExistence type="predicted"/>
<dbReference type="SUPFAM" id="SSF49265">
    <property type="entry name" value="Fibronectin type III"/>
    <property type="match status" value="2"/>
</dbReference>
<dbReference type="PANTHER" id="PTHR12631:SF10">
    <property type="entry name" value="BETA-XYLOSIDASE-LIKE PROTEIN-RELATED"/>
    <property type="match status" value="1"/>
</dbReference>
<dbReference type="EMBL" id="CP130318">
    <property type="protein sequence ID" value="WNQ13247.1"/>
    <property type="molecule type" value="Genomic_DNA"/>
</dbReference>
<dbReference type="CDD" id="cd09621">
    <property type="entry name" value="CBM9_like_5"/>
    <property type="match status" value="1"/>
</dbReference>
<gene>
    <name evidence="5" type="ORF">MJA45_09550</name>
</gene>
<dbReference type="GO" id="GO:0016052">
    <property type="term" value="P:carbohydrate catabolic process"/>
    <property type="evidence" value="ECO:0007669"/>
    <property type="project" value="InterPro"/>
</dbReference>
<name>A0AA96LKV1_9BACL</name>
<keyword evidence="2" id="KW-0964">Secreted</keyword>
<dbReference type="Proteomes" id="UP001305702">
    <property type="component" value="Chromosome"/>
</dbReference>
<dbReference type="Pfam" id="PF06452">
    <property type="entry name" value="CBM9_1"/>
    <property type="match status" value="1"/>
</dbReference>
<evidence type="ECO:0000256" key="1">
    <source>
        <dbReference type="ARBA" id="ARBA00004613"/>
    </source>
</evidence>
<dbReference type="InterPro" id="IPR017853">
    <property type="entry name" value="GH"/>
</dbReference>
<evidence type="ECO:0000256" key="3">
    <source>
        <dbReference type="ARBA" id="ARBA00022729"/>
    </source>
</evidence>
<dbReference type="InterPro" id="IPR010502">
    <property type="entry name" value="Carb-bd_dom_fam9"/>
</dbReference>
<dbReference type="InterPro" id="IPR003961">
    <property type="entry name" value="FN3_dom"/>
</dbReference>
<evidence type="ECO:0000313" key="6">
    <source>
        <dbReference type="Proteomes" id="UP001305702"/>
    </source>
</evidence>
<accession>A0AA96LKV1</accession>
<dbReference type="SUPFAM" id="SSF49373">
    <property type="entry name" value="Invasin/intimin cell-adhesion fragments"/>
    <property type="match status" value="1"/>
</dbReference>
<dbReference type="InterPro" id="IPR055372">
    <property type="entry name" value="CBM96"/>
</dbReference>
<dbReference type="CDD" id="cd00063">
    <property type="entry name" value="FN3"/>
    <property type="match status" value="2"/>
</dbReference>
<keyword evidence="3" id="KW-0732">Signal</keyword>
<reference evidence="5 6" key="1">
    <citation type="submission" date="2022-02" db="EMBL/GenBank/DDBJ databases">
        <title>Paenibacillus sp. MBLB1776 Whole Genome Shotgun Sequencing.</title>
        <authorList>
            <person name="Hwang C.Y."/>
            <person name="Cho E.-S."/>
            <person name="Seo M.-J."/>
        </authorList>
    </citation>
    <scope>NUCLEOTIDE SEQUENCE [LARGE SCALE GENOMIC DNA]</scope>
    <source>
        <strain evidence="5 6">MBLB1776</strain>
    </source>
</reference>
<evidence type="ECO:0000259" key="4">
    <source>
        <dbReference type="PROSITE" id="PS50853"/>
    </source>
</evidence>
<dbReference type="Pfam" id="PF24517">
    <property type="entry name" value="CBM96"/>
    <property type="match status" value="2"/>
</dbReference>
<dbReference type="GO" id="GO:0030246">
    <property type="term" value="F:carbohydrate binding"/>
    <property type="evidence" value="ECO:0007669"/>
    <property type="project" value="InterPro"/>
</dbReference>
<dbReference type="InterPro" id="IPR024655">
    <property type="entry name" value="Asl1_glyco_hydro_catalytic"/>
</dbReference>
<evidence type="ECO:0000256" key="2">
    <source>
        <dbReference type="ARBA" id="ARBA00022525"/>
    </source>
</evidence>
<keyword evidence="6" id="KW-1185">Reference proteome</keyword>
<dbReference type="InterPro" id="IPR036116">
    <property type="entry name" value="FN3_sf"/>
</dbReference>
<dbReference type="RefSeq" id="WP_315607027.1">
    <property type="nucleotide sequence ID" value="NZ_CP130318.1"/>
</dbReference>
<protein>
    <submittedName>
        <fullName evidence="5">DNRLRE domain-containing protein</fullName>
    </submittedName>
</protein>
<dbReference type="SMART" id="SM00060">
    <property type="entry name" value="FN3"/>
    <property type="match status" value="2"/>
</dbReference>
<dbReference type="Gene3D" id="2.60.40.10">
    <property type="entry name" value="Immunoglobulins"/>
    <property type="match status" value="3"/>
</dbReference>
<dbReference type="PROSITE" id="PS50853">
    <property type="entry name" value="FN3"/>
    <property type="match status" value="2"/>
</dbReference>
<dbReference type="Gene3D" id="2.60.40.1190">
    <property type="match status" value="1"/>
</dbReference>
<dbReference type="GO" id="GO:0005576">
    <property type="term" value="C:extracellular region"/>
    <property type="evidence" value="ECO:0007669"/>
    <property type="project" value="UniProtKB-SubCell"/>
</dbReference>
<dbReference type="Pfam" id="PF00041">
    <property type="entry name" value="fn3"/>
    <property type="match status" value="2"/>
</dbReference>
<sequence>MKGLRNRHAWTFRRGMAALLTALLLWTAGLYEASAVWAAEAPLTPTDDTYANAGTKSEQTFGSSPDLLVKYQAADPNVTRQAYLRFDVKGFQPEAVGSAKLRIYGSVTEPGVSSVRISVYGGGQDGWAESTMNWGSKPEPEFFLGRLDVTPTAGWYEVDVTSYIRKQAGEDGTATLILTQETSPGYVVTFKSKEDTLHKPQLIVSDTAVQPDAPSWPAGSALLGKGASGSALSLSWTPASSGSGEITGYRVYRNGELVQALPGTAQEYTVTGLPDGKRYTFQVQAGDSAGRWSTDGPIYSTIQTRIPTDDAYVNSGTSADKNFGQSADLLVKNNVADLTRRSYLRFDLNGMKPEEIGSAKLMIYGAITEAGPTSLSTSIAGGEVQDWSEKSITWMNKPDTEHYLGKFTINRTMKWNEVDVTSYLRKQAQGGGLATFSLFQDLSPGYATVFKSKEDIHKPYLLISALPADGNAPSWPAGSELTAADVQESSLKLSWTKPTSYGGAELTGYRIYKDGVLLQELPATASTLALNGLQSDSRYTFQVQAGDSAGRWSTDGPLVTVRMPGNEILQVKQGNVFVQPDSAQFKVRTGRSSAQWIVEDAWGREVKRGSSPVAGGELLLSVPVEQKGYFTIRFSLEAPGMEPVMLSTPFAVLSPFDVKAVPESPFGFATHLHRTGTGWGSDLIDLIQASGAKNVRDGIEWNGIEKQKGQYTFAPVPDNYMAKLKEQQEDMLFVAGYNNPLYDNNSTPYTDEGRQGFADYAKSYLDHYGTQLKWLEVYNEFNIAFGDRGNGPADSRPDYYYPLLKKTYETVKVERPDVTVVGMATAGVPLSWMEEVFKLGGLQYMDAVSIHPYQYPAAPEGLIGQLAGVQSLIRQYNNGQSKPLWISEFGWPTQEDSRGIDEKTQADYLVRGHVLALAGGVEKIFWYDFMNDGTKADYNEDNFGIIRNAADPQGKHTPKPAYAAYAAMTRELTGADYVQKESTPDGIYSYAFRKDGRDLHVAWSLSSQSMAIKTSGPVDITDLMGNTQTYTPLDGKVYITLSGEPVYIQGTIEGLVQDSTFTVTSGDKAVATEKVQLDVRMVNPLGEPLSVSLASENQTVELAAEAHGTVSGTLKLGSVDHTGTKHVRGDLLSGGKRIGYLTHQVRIGEPYEIRVRPVVADEASRLGKMNVTVTNRFSGQSLRVLKVDWAMNTQTGSMDSGREVAPLAEETFSWDVGTVDYDKSYPYQVTVDLEGFGPITLSGKVEYNPIAYKTVQVDGVLDDPAAAPLIDLSKANNKISGYGGPDDASGLVWLNADRDNLYISAKVTDNVWAYPAGGGDQWQNDGFQFALAAGVPGESKAWYEFGMAETPAGPQIYRFLSPAGLPTGRVDNGKLVIVRDEAQHTTTYEMALPWSEIKPIRPETDEIVSFSLLLNDNDGVQRRGYIEWGSGIGGAKDPKLFRTIEWMKPGSQLKLESAEGTYSDSIELKATLTDPAGRPIAGESVDFEVEEGLVGSAVTNQEGTASIRYTIKQGAGSSAETVEYPTRALYKPKAGSAYKGSTVESKLTVRKEQASLSAVSPSLVTVGSGQTLDVALVQNDAEPGRMEGIPVGAVITRMLPNGTRGDTAVTEAVYSTDASGTAHLPVQLAAGLYEIRYEIQPNPYYQTASAIATVLVAERLPDTASLNGFLPLPGGGGPLGQKAGKLHLTLQGERTPGGELSGMLRIHAEPQGLDLTSRSLQWLAAAGSETYIQAEAEDQQANSYLVRIIAASGEDSGSPSPRISLQMWKQEGDKEEPFYAAFLQPLRGNFTLPSGGQTA</sequence>
<dbReference type="KEGG" id="paun:MJA45_09550"/>
<dbReference type="Pfam" id="PF11790">
    <property type="entry name" value="Glyco_hydro_cc"/>
    <property type="match status" value="1"/>
</dbReference>
<dbReference type="PANTHER" id="PTHR12631">
    <property type="entry name" value="ALPHA-L-IDURONIDASE"/>
    <property type="match status" value="1"/>
</dbReference>
<dbReference type="SUPFAM" id="SSF49344">
    <property type="entry name" value="CBD9-like"/>
    <property type="match status" value="1"/>
</dbReference>
<dbReference type="SUPFAM" id="SSF51445">
    <property type="entry name" value="(Trans)glycosidases"/>
    <property type="match status" value="1"/>
</dbReference>
<dbReference type="GO" id="GO:0004553">
    <property type="term" value="F:hydrolase activity, hydrolyzing O-glycosyl compounds"/>
    <property type="evidence" value="ECO:0007669"/>
    <property type="project" value="InterPro"/>
</dbReference>
<dbReference type="NCBIfam" id="NF033679">
    <property type="entry name" value="DNRLRE_dom"/>
    <property type="match status" value="2"/>
</dbReference>
<comment type="subcellular location">
    <subcellularLocation>
        <location evidence="1">Secreted</location>
    </subcellularLocation>
</comment>
<evidence type="ECO:0000313" key="5">
    <source>
        <dbReference type="EMBL" id="WNQ13247.1"/>
    </source>
</evidence>
<dbReference type="InterPro" id="IPR051923">
    <property type="entry name" value="Glycosyl_Hydrolase_39"/>
</dbReference>
<organism evidence="5 6">
    <name type="scientific">Paenibacillus aurantius</name>
    <dbReference type="NCBI Taxonomy" id="2918900"/>
    <lineage>
        <taxon>Bacteria</taxon>
        <taxon>Bacillati</taxon>
        <taxon>Bacillota</taxon>
        <taxon>Bacilli</taxon>
        <taxon>Bacillales</taxon>
        <taxon>Paenibacillaceae</taxon>
        <taxon>Paenibacillus</taxon>
    </lineage>
</organism>
<feature type="domain" description="Fibronectin type-III" evidence="4">
    <location>
        <begin position="477"/>
        <end position="566"/>
    </location>
</feature>